<accession>A0A8J5G4D5</accession>
<dbReference type="PANTHER" id="PTHR43002">
    <property type="entry name" value="GLYCOGEN DEBRANCHING ENZYME"/>
    <property type="match status" value="1"/>
</dbReference>
<dbReference type="Gene3D" id="2.60.40.1180">
    <property type="entry name" value="Golgi alpha-mannosidase II"/>
    <property type="match status" value="1"/>
</dbReference>
<feature type="domain" description="Alpha-1,6-glucosidases pullulanase-type C-terminal" evidence="2">
    <location>
        <begin position="60"/>
        <end position="227"/>
    </location>
</feature>
<dbReference type="Gene3D" id="3.20.20.80">
    <property type="entry name" value="Glycosidases"/>
    <property type="match status" value="2"/>
</dbReference>
<keyword evidence="1" id="KW-0472">Membrane</keyword>
<feature type="transmembrane region" description="Helical" evidence="1">
    <location>
        <begin position="232"/>
        <end position="252"/>
    </location>
</feature>
<sequence>MQQKSRKTEVSIFQKVNGFRFDLMGHIMKSTMVHNPHLTAVKAKSTLQSLSKDKDGVDGSMIYMIKPRLANPSFKPQKHHILAAVDNFVDLLKIRYSSPLFRLRTANAIQVQLFTTDITYLSGVRSYTNVYGVGPPWVQGIIVMSIEDGDAEKPGMAQIDPFYSLVVVLFNVCPAQVSLEIPALKSRTLQLHPVQLNSVDDVVKQSAYDASSCSFIIPQRTTSLFVELRNTWINLLFSLSLLLFFFNSKIIMC</sequence>
<evidence type="ECO:0000259" key="2">
    <source>
        <dbReference type="Pfam" id="PF11852"/>
    </source>
</evidence>
<name>A0A8J5G4D5_ZINOF</name>
<comment type="caution">
    <text evidence="3">The sequence shown here is derived from an EMBL/GenBank/DDBJ whole genome shotgun (WGS) entry which is preliminary data.</text>
</comment>
<keyword evidence="4" id="KW-1185">Reference proteome</keyword>
<dbReference type="EMBL" id="JACMSC010000011">
    <property type="protein sequence ID" value="KAG6500205.1"/>
    <property type="molecule type" value="Genomic_DNA"/>
</dbReference>
<gene>
    <name evidence="3" type="ORF">ZIOFF_040047</name>
</gene>
<dbReference type="InterPro" id="IPR024561">
    <property type="entry name" value="Pullul_strch_C"/>
</dbReference>
<reference evidence="3 4" key="1">
    <citation type="submission" date="2020-08" db="EMBL/GenBank/DDBJ databases">
        <title>Plant Genome Project.</title>
        <authorList>
            <person name="Zhang R.-G."/>
        </authorList>
    </citation>
    <scope>NUCLEOTIDE SEQUENCE [LARGE SCALE GENOMIC DNA]</scope>
    <source>
        <tissue evidence="3">Rhizome</tissue>
    </source>
</reference>
<keyword evidence="1" id="KW-1133">Transmembrane helix</keyword>
<dbReference type="AlphaFoldDB" id="A0A8J5G4D5"/>
<protein>
    <recommendedName>
        <fullName evidence="2">Alpha-1,6-glucosidases pullulanase-type C-terminal domain-containing protein</fullName>
    </recommendedName>
</protein>
<dbReference type="Pfam" id="PF11852">
    <property type="entry name" value="Pullul_strch_C"/>
    <property type="match status" value="1"/>
</dbReference>
<keyword evidence="1" id="KW-0812">Transmembrane</keyword>
<dbReference type="SUPFAM" id="SSF51011">
    <property type="entry name" value="Glycosyl hydrolase domain"/>
    <property type="match status" value="1"/>
</dbReference>
<organism evidence="3 4">
    <name type="scientific">Zingiber officinale</name>
    <name type="common">Ginger</name>
    <name type="synonym">Amomum zingiber</name>
    <dbReference type="NCBI Taxonomy" id="94328"/>
    <lineage>
        <taxon>Eukaryota</taxon>
        <taxon>Viridiplantae</taxon>
        <taxon>Streptophyta</taxon>
        <taxon>Embryophyta</taxon>
        <taxon>Tracheophyta</taxon>
        <taxon>Spermatophyta</taxon>
        <taxon>Magnoliopsida</taxon>
        <taxon>Liliopsida</taxon>
        <taxon>Zingiberales</taxon>
        <taxon>Zingiberaceae</taxon>
        <taxon>Zingiber</taxon>
    </lineage>
</organism>
<evidence type="ECO:0000256" key="1">
    <source>
        <dbReference type="SAM" id="Phobius"/>
    </source>
</evidence>
<evidence type="ECO:0000313" key="3">
    <source>
        <dbReference type="EMBL" id="KAG6500205.1"/>
    </source>
</evidence>
<dbReference type="Proteomes" id="UP000734854">
    <property type="component" value="Unassembled WGS sequence"/>
</dbReference>
<evidence type="ECO:0000313" key="4">
    <source>
        <dbReference type="Proteomes" id="UP000734854"/>
    </source>
</evidence>
<dbReference type="InterPro" id="IPR013780">
    <property type="entry name" value="Glyco_hydro_b"/>
</dbReference>
<proteinExistence type="predicted"/>